<feature type="region of interest" description="Disordered" evidence="1">
    <location>
        <begin position="693"/>
        <end position="733"/>
    </location>
</feature>
<dbReference type="PANTHER" id="PTHR23280">
    <property type="entry name" value="4.1 G PROTEIN"/>
    <property type="match status" value="1"/>
</dbReference>
<keyword evidence="2" id="KW-0812">Transmembrane</keyword>
<dbReference type="InterPro" id="IPR014352">
    <property type="entry name" value="FERM/acyl-CoA-bd_prot_sf"/>
</dbReference>
<feature type="compositionally biased region" description="Basic and acidic residues" evidence="1">
    <location>
        <begin position="718"/>
        <end position="727"/>
    </location>
</feature>
<dbReference type="PANTHER" id="PTHR23280:SF32">
    <property type="entry name" value="FI22325P1"/>
    <property type="match status" value="1"/>
</dbReference>
<feature type="transmembrane region" description="Helical" evidence="2">
    <location>
        <begin position="778"/>
        <end position="797"/>
    </location>
</feature>
<dbReference type="Gene3D" id="3.10.20.90">
    <property type="entry name" value="Phosphatidylinositol 3-kinase Catalytic Subunit, Chain A, domain 1"/>
    <property type="match status" value="1"/>
</dbReference>
<dbReference type="WBParaSite" id="nRc.2.0.1.t38642-RA">
    <property type="protein sequence ID" value="nRc.2.0.1.t38642-RA"/>
    <property type="gene ID" value="nRc.2.0.1.g38642"/>
</dbReference>
<dbReference type="Gene3D" id="1.20.80.10">
    <property type="match status" value="1"/>
</dbReference>
<dbReference type="Pfam" id="PF00373">
    <property type="entry name" value="FERM_M"/>
    <property type="match status" value="1"/>
</dbReference>
<evidence type="ECO:0000313" key="4">
    <source>
        <dbReference type="Proteomes" id="UP000887565"/>
    </source>
</evidence>
<dbReference type="InterPro" id="IPR019748">
    <property type="entry name" value="FERM_central"/>
</dbReference>
<dbReference type="PRINTS" id="PR00935">
    <property type="entry name" value="BAND41"/>
</dbReference>
<dbReference type="CDD" id="cd14473">
    <property type="entry name" value="FERM_B-lobe"/>
    <property type="match status" value="1"/>
</dbReference>
<dbReference type="InterPro" id="IPR029071">
    <property type="entry name" value="Ubiquitin-like_domsf"/>
</dbReference>
<dbReference type="InterPro" id="IPR000299">
    <property type="entry name" value="FERM_domain"/>
</dbReference>
<dbReference type="SUPFAM" id="SSF54236">
    <property type="entry name" value="Ubiquitin-like"/>
    <property type="match status" value="1"/>
</dbReference>
<keyword evidence="2" id="KW-0472">Membrane</keyword>
<dbReference type="Proteomes" id="UP000887565">
    <property type="component" value="Unplaced"/>
</dbReference>
<dbReference type="SMART" id="SM00295">
    <property type="entry name" value="B41"/>
    <property type="match status" value="1"/>
</dbReference>
<protein>
    <submittedName>
        <fullName evidence="5">FERM domain-containing protein</fullName>
    </submittedName>
</protein>
<keyword evidence="4" id="KW-1185">Reference proteome</keyword>
<evidence type="ECO:0000256" key="2">
    <source>
        <dbReference type="SAM" id="Phobius"/>
    </source>
</evidence>
<feature type="region of interest" description="Disordered" evidence="1">
    <location>
        <begin position="416"/>
        <end position="442"/>
    </location>
</feature>
<organism evidence="4 5">
    <name type="scientific">Romanomermis culicivorax</name>
    <name type="common">Nematode worm</name>
    <dbReference type="NCBI Taxonomy" id="13658"/>
    <lineage>
        <taxon>Eukaryota</taxon>
        <taxon>Metazoa</taxon>
        <taxon>Ecdysozoa</taxon>
        <taxon>Nematoda</taxon>
        <taxon>Enoplea</taxon>
        <taxon>Dorylaimia</taxon>
        <taxon>Mermithida</taxon>
        <taxon>Mermithoidea</taxon>
        <taxon>Mermithidae</taxon>
        <taxon>Romanomermis</taxon>
    </lineage>
</organism>
<dbReference type="FunFam" id="1.20.80.10:FF:000006">
    <property type="entry name" value="FERM domain-containing protein 5 isoform X1"/>
    <property type="match status" value="1"/>
</dbReference>
<feature type="compositionally biased region" description="Basic and acidic residues" evidence="1">
    <location>
        <begin position="849"/>
        <end position="858"/>
    </location>
</feature>
<feature type="compositionally biased region" description="Polar residues" evidence="1">
    <location>
        <begin position="432"/>
        <end position="442"/>
    </location>
</feature>
<evidence type="ECO:0000259" key="3">
    <source>
        <dbReference type="PROSITE" id="PS50057"/>
    </source>
</evidence>
<dbReference type="AlphaFoldDB" id="A0A915KJP1"/>
<accession>A0A915KJP1</accession>
<dbReference type="GO" id="GO:0005856">
    <property type="term" value="C:cytoskeleton"/>
    <property type="evidence" value="ECO:0007669"/>
    <property type="project" value="TreeGrafter"/>
</dbReference>
<feature type="domain" description="FERM" evidence="3">
    <location>
        <begin position="151"/>
        <end position="524"/>
    </location>
</feature>
<dbReference type="InterPro" id="IPR018979">
    <property type="entry name" value="FERM_N"/>
</dbReference>
<dbReference type="InterPro" id="IPR019747">
    <property type="entry name" value="FERM_CS"/>
</dbReference>
<reference evidence="5" key="1">
    <citation type="submission" date="2022-11" db="UniProtKB">
        <authorList>
            <consortium name="WormBaseParasite"/>
        </authorList>
    </citation>
    <scope>IDENTIFICATION</scope>
</reference>
<feature type="region of interest" description="Disordered" evidence="1">
    <location>
        <begin position="567"/>
        <end position="634"/>
    </location>
</feature>
<feature type="compositionally biased region" description="Polar residues" evidence="1">
    <location>
        <begin position="585"/>
        <end position="629"/>
    </location>
</feature>
<dbReference type="Pfam" id="PF09379">
    <property type="entry name" value="FERM_N"/>
    <property type="match status" value="1"/>
</dbReference>
<evidence type="ECO:0000313" key="5">
    <source>
        <dbReference type="WBParaSite" id="nRc.2.0.1.t38642-RA"/>
    </source>
</evidence>
<dbReference type="InterPro" id="IPR019749">
    <property type="entry name" value="Band_41_domain"/>
</dbReference>
<dbReference type="PROSITE" id="PS50057">
    <property type="entry name" value="FERM_3"/>
    <property type="match status" value="1"/>
</dbReference>
<proteinExistence type="predicted"/>
<dbReference type="InterPro" id="IPR035963">
    <property type="entry name" value="FERM_2"/>
</dbReference>
<dbReference type="PROSITE" id="PS00660">
    <property type="entry name" value="FERM_1"/>
    <property type="match status" value="1"/>
</dbReference>
<sequence length="1036" mass="118158">MKLYSCSSRPGNSSMIGISNIINNSNGRLFRNGMQMRRSLGKKANRTTKIFLNNPVMAHKKGTMSEEHKKSKNGTKHAICKEKIHGKEEKLQIKGNIRYAMYLCRVTLRHLRRFAYILFNLQRKNRNMPEEADKSPATSPKHVRKGHDHLRQCTVQLLDDVAIQVEFKKTDVGSDIFGQVCDHLNLVERDYFGLRFMDHNLHRYWLDPAKPIIKQVKAGSEPIVFAFRVKFYPADPTILKEDFTRYLLVLQLRRDLLHGRLHSPQTELACLAAYVIQAELGDYDPNEHQGNYVSQFKILINQSPRIEEKIAQFHKTLACVLIILSENFGQKSSEVDLNFLKKASSLDTYGYYPYTIKSLRSMKKSRNLLNWLIEPEIDSMDYTGKEFYIFPQKSYFEKSQIEDIFDTQANSGSNNISLNGSLQRNGHGGNSRPPSSDLSSNGTATTLHLNVPVMLKVRNVLLTEQVLPVKILHHRAEVESKTAPRFKKESKKKPCLKFFCPSSTFSKQMWKYMLSQKAFFTSTKSDQIKPVVKRHFLFGHSTFRWYPNSRVLEELKEADFPKRTCPEFKRLKIPQQAGRDERSGPWTNKFHTMPSRNRNPVSDSQLNSHSLAQPTTATSAEAPELSSTGVVPHQRPTILRPVELGFSPSNNLAQSSMNNGSVVSPDASLPLTTVDAATPIVSPIVTSSFLRPSMSETKESPLRESAASMPHTSTPKRALNDETDGRKLTGGSKNGVVKSVLTYENNTKIQETDADRPEAISSQIAAGGDHPYRCLLRFLFLVLLVVILLTALVIFALETDDQSVRRRLDQWPLVDDFRHKFYEPWRRQIPRNYSSSKEPKARGQVLADGKQKEDHSRDPSEVANYFTFDCQEWPLIYRMVNDAMAEIYNSNFKCKRLNQNGLKPEAPGDGQVQPVILCRHPQHWNYGSSKEPKAQAQFDEERWHPIPNAVLLGDSGYPIKQWLIPLLFRPIMDAELKFNIMHKKMRRIIENSLGILKKPFACLASVDFLILGHIASQTWSHGFSISDDTPMRIPKS</sequence>
<keyword evidence="2" id="KW-1133">Transmembrane helix</keyword>
<dbReference type="GO" id="GO:0031032">
    <property type="term" value="P:actomyosin structure organization"/>
    <property type="evidence" value="ECO:0007669"/>
    <property type="project" value="TreeGrafter"/>
</dbReference>
<name>A0A915KJP1_ROMCU</name>
<dbReference type="SUPFAM" id="SSF47031">
    <property type="entry name" value="Second domain of FERM"/>
    <property type="match status" value="1"/>
</dbReference>
<feature type="region of interest" description="Disordered" evidence="1">
    <location>
        <begin position="832"/>
        <end position="858"/>
    </location>
</feature>
<evidence type="ECO:0000256" key="1">
    <source>
        <dbReference type="SAM" id="MobiDB-lite"/>
    </source>
</evidence>